<comment type="subcellular location">
    <subcellularLocation>
        <location evidence="1">Nucleus</location>
    </subcellularLocation>
</comment>
<protein>
    <submittedName>
        <fullName evidence="9">Histone acetyltransferase subunit nua4 protein</fullName>
    </submittedName>
</protein>
<feature type="compositionally biased region" description="Low complexity" evidence="8">
    <location>
        <begin position="154"/>
        <end position="172"/>
    </location>
</feature>
<keyword evidence="7" id="KW-0539">Nucleus</keyword>
<feature type="compositionally biased region" description="Polar residues" evidence="8">
    <location>
        <begin position="1"/>
        <end position="13"/>
    </location>
</feature>
<dbReference type="EMBL" id="BPLF01000001">
    <property type="protein sequence ID" value="GIX62221.1"/>
    <property type="molecule type" value="Genomic_DNA"/>
</dbReference>
<evidence type="ECO:0000256" key="2">
    <source>
        <dbReference type="ARBA" id="ARBA00010916"/>
    </source>
</evidence>
<evidence type="ECO:0000256" key="7">
    <source>
        <dbReference type="ARBA" id="ARBA00023242"/>
    </source>
</evidence>
<evidence type="ECO:0000256" key="3">
    <source>
        <dbReference type="ARBA" id="ARBA00022853"/>
    </source>
</evidence>
<evidence type="ECO:0000313" key="9">
    <source>
        <dbReference type="EMBL" id="GIX62221.1"/>
    </source>
</evidence>
<comment type="similarity">
    <text evidence="2">Belongs to the EAF6 family.</text>
</comment>
<evidence type="ECO:0000256" key="4">
    <source>
        <dbReference type="ARBA" id="ARBA00023015"/>
    </source>
</evidence>
<reference evidence="9 10" key="1">
    <citation type="submission" date="2021-06" db="EMBL/GenBank/DDBJ databases">
        <title>Genome sequence of Babesia caballi.</title>
        <authorList>
            <person name="Yamagishi J."/>
            <person name="Kidaka T."/>
            <person name="Ochi A."/>
        </authorList>
    </citation>
    <scope>NUCLEOTIDE SEQUENCE [LARGE SCALE GENOMIC DNA]</scope>
    <source>
        <strain evidence="9">USDA-D6B2</strain>
    </source>
</reference>
<gene>
    <name evidence="9" type="ORF">BcabD6B2_16560</name>
</gene>
<evidence type="ECO:0000313" key="10">
    <source>
        <dbReference type="Proteomes" id="UP001497744"/>
    </source>
</evidence>
<proteinExistence type="inferred from homology"/>
<name>A0AAV4LQ10_BABCB</name>
<dbReference type="AlphaFoldDB" id="A0AAV4LQ10"/>
<dbReference type="GO" id="GO:0005634">
    <property type="term" value="C:nucleus"/>
    <property type="evidence" value="ECO:0007669"/>
    <property type="project" value="UniProtKB-SubCell"/>
</dbReference>
<dbReference type="GeneID" id="94193702"/>
<dbReference type="RefSeq" id="XP_067714290.1">
    <property type="nucleotide sequence ID" value="XM_067858189.1"/>
</dbReference>
<evidence type="ECO:0000256" key="5">
    <source>
        <dbReference type="ARBA" id="ARBA00023054"/>
    </source>
</evidence>
<dbReference type="GO" id="GO:0006325">
    <property type="term" value="P:chromatin organization"/>
    <property type="evidence" value="ECO:0007669"/>
    <property type="project" value="UniProtKB-KW"/>
</dbReference>
<keyword evidence="3" id="KW-0156">Chromatin regulator</keyword>
<dbReference type="Proteomes" id="UP001497744">
    <property type="component" value="Unassembled WGS sequence"/>
</dbReference>
<dbReference type="Pfam" id="PF09340">
    <property type="entry name" value="NuA4"/>
    <property type="match status" value="1"/>
</dbReference>
<evidence type="ECO:0000256" key="1">
    <source>
        <dbReference type="ARBA" id="ARBA00004123"/>
    </source>
</evidence>
<keyword evidence="5" id="KW-0175">Coiled coil</keyword>
<evidence type="ECO:0000256" key="8">
    <source>
        <dbReference type="SAM" id="MobiDB-lite"/>
    </source>
</evidence>
<evidence type="ECO:0000256" key="6">
    <source>
        <dbReference type="ARBA" id="ARBA00023163"/>
    </source>
</evidence>
<keyword evidence="4" id="KW-0805">Transcription regulation</keyword>
<accession>A0AAV4LQ10</accession>
<keyword evidence="10" id="KW-1185">Reference proteome</keyword>
<dbReference type="GO" id="GO:0000123">
    <property type="term" value="C:histone acetyltransferase complex"/>
    <property type="evidence" value="ECO:0007669"/>
    <property type="project" value="InterPro"/>
</dbReference>
<dbReference type="InterPro" id="IPR015418">
    <property type="entry name" value="Eaf6"/>
</dbReference>
<keyword evidence="6" id="KW-0804">Transcription</keyword>
<comment type="caution">
    <text evidence="9">The sequence shown here is derived from an EMBL/GenBank/DDBJ whole genome shotgun (WGS) entry which is preliminary data.</text>
</comment>
<organism evidence="9 10">
    <name type="scientific">Babesia caballi</name>
    <dbReference type="NCBI Taxonomy" id="5871"/>
    <lineage>
        <taxon>Eukaryota</taxon>
        <taxon>Sar</taxon>
        <taxon>Alveolata</taxon>
        <taxon>Apicomplexa</taxon>
        <taxon>Aconoidasida</taxon>
        <taxon>Piroplasmida</taxon>
        <taxon>Babesiidae</taxon>
        <taxon>Babesia</taxon>
    </lineage>
</organism>
<feature type="region of interest" description="Disordered" evidence="8">
    <location>
        <begin position="1"/>
        <end position="127"/>
    </location>
</feature>
<feature type="region of interest" description="Disordered" evidence="8">
    <location>
        <begin position="154"/>
        <end position="185"/>
    </location>
</feature>
<sequence>MSRSSTAISTSDASLGDRRENGTPAAAQMKEPAIAHAAKRAPKDALKASRKRFTRSKSEELAVDETPSAGNHVSDVSCASSPSADVNGITARPKRRGATTPRRGALPNNNSDEAVQEPDDGHLDANDDAVADNFIDSTLLEEALSAEAIAKSQSELQDVDSLSQSQSLSRLGSVEDEDERKRKRRKCSRLQDTILRILAKTRSDVEHLDEKISALEAQYFLQPAETTGLIKGWESNLLGAAYGGSQNTKSRKGAPPKVKQVVAQTQALVTEHIFSLTSSTCPVSRSLLQKPE</sequence>